<evidence type="ECO:0000256" key="6">
    <source>
        <dbReference type="ARBA" id="ARBA00023098"/>
    </source>
</evidence>
<dbReference type="PANTHER" id="PTHR30372">
    <property type="entry name" value="LIPID-A-DISACCHARIDE SYNTHASE"/>
    <property type="match status" value="1"/>
</dbReference>
<dbReference type="NCBIfam" id="TIGR00215">
    <property type="entry name" value="lpxB"/>
    <property type="match status" value="1"/>
</dbReference>
<dbReference type="Pfam" id="PF02684">
    <property type="entry name" value="LpxB"/>
    <property type="match status" value="2"/>
</dbReference>
<reference evidence="8" key="4">
    <citation type="submission" date="2019-03" db="UniProtKB">
        <authorList>
            <consortium name="EnsemblPlants"/>
        </authorList>
    </citation>
    <scope>IDENTIFICATION</scope>
</reference>
<name>A0A453FIS4_AEGTS</name>
<sequence>SALPGFPSRRRRSAPLWLMLSRWIPAAGRQRGLLARLGSRAYSYGRVFDAAARDGELRVFVVAGEVSGDSLASRLMASLRKLSPVPVRFAGVGGELMCKEGLQSLFPMEEIAIMGLWELLPHIYNVKRKIKDTLDAAILFRPHAVVTVDSKGFSFRLLQQLKCRYNQKVDSPLHVHYVAPSFWAWKGGESRLSKLHNFVDHMLCILPFEDEICRLHGLPATYVGHPLLDDAAGLNVAGTSLQHKNVDSELSPDMSMRQRSGEAFSLEHGLSSDATILTMLPGSRMQEVARMLPIFFRTVQHLSHTLNDLSLVIPVAPHRDVRTYVENVVRSVPFPVVLIPGGSLEKRYGAFNASKAALCTSGTAVMELMLAKLPCVVAYQAHFLTECFIHLRKKINFISLPNILLDSPIVPEILFRACTDKNLAAKLSEVIFNDEVRQLQVGSAERMLQVLYEPIKRQGNLFAEELGDSGLSSDVYSPSTIAALTVLYTDKHRRMVHRN</sequence>
<dbReference type="SUPFAM" id="SSF53756">
    <property type="entry name" value="UDP-Glycosyltransferase/glycogen phosphorylase"/>
    <property type="match status" value="1"/>
</dbReference>
<keyword evidence="4" id="KW-0328">Glycosyltransferase</keyword>
<dbReference type="InterPro" id="IPR003835">
    <property type="entry name" value="Glyco_trans_19"/>
</dbReference>
<evidence type="ECO:0000256" key="4">
    <source>
        <dbReference type="ARBA" id="ARBA00022676"/>
    </source>
</evidence>
<evidence type="ECO:0000256" key="7">
    <source>
        <dbReference type="ARBA" id="ARBA00048975"/>
    </source>
</evidence>
<organism evidence="8 9">
    <name type="scientific">Aegilops tauschii subsp. strangulata</name>
    <name type="common">Goatgrass</name>
    <dbReference type="NCBI Taxonomy" id="200361"/>
    <lineage>
        <taxon>Eukaryota</taxon>
        <taxon>Viridiplantae</taxon>
        <taxon>Streptophyta</taxon>
        <taxon>Embryophyta</taxon>
        <taxon>Tracheophyta</taxon>
        <taxon>Spermatophyta</taxon>
        <taxon>Magnoliopsida</taxon>
        <taxon>Liliopsida</taxon>
        <taxon>Poales</taxon>
        <taxon>Poaceae</taxon>
        <taxon>BOP clade</taxon>
        <taxon>Pooideae</taxon>
        <taxon>Triticodae</taxon>
        <taxon>Triticeae</taxon>
        <taxon>Triticinae</taxon>
        <taxon>Aegilops</taxon>
    </lineage>
</organism>
<dbReference type="EnsemblPlants" id="AET3Gv20687900.4">
    <property type="protein sequence ID" value="AET3Gv20687900.4"/>
    <property type="gene ID" value="AET3Gv20687900"/>
</dbReference>
<keyword evidence="5" id="KW-0808">Transferase</keyword>
<evidence type="ECO:0000313" key="9">
    <source>
        <dbReference type="Proteomes" id="UP000015105"/>
    </source>
</evidence>
<dbReference type="GO" id="GO:0008915">
    <property type="term" value="F:lipid-A-disaccharide synthase activity"/>
    <property type="evidence" value="ECO:0007669"/>
    <property type="project" value="UniProtKB-EC"/>
</dbReference>
<dbReference type="Gramene" id="AET3Gv20687900.4">
    <property type="protein sequence ID" value="AET3Gv20687900.4"/>
    <property type="gene ID" value="AET3Gv20687900"/>
</dbReference>
<dbReference type="Proteomes" id="UP000015105">
    <property type="component" value="Chromosome 3D"/>
</dbReference>
<dbReference type="STRING" id="200361.A0A453FIS4"/>
<protein>
    <recommendedName>
        <fullName evidence="1">lipid-A-disaccharide synthase</fullName>
        <ecNumber evidence="1">2.4.1.182</ecNumber>
    </recommendedName>
</protein>
<evidence type="ECO:0000256" key="5">
    <source>
        <dbReference type="ARBA" id="ARBA00022679"/>
    </source>
</evidence>
<comment type="catalytic activity">
    <reaction evidence="7">
        <text>a lipid X + a UDP-2-N,3-O-bis[(3R)-3-hydroxyacyl]-alpha-D-glucosamine = a lipid A disaccharide + UDP + H(+)</text>
        <dbReference type="Rhea" id="RHEA:67828"/>
        <dbReference type="ChEBI" id="CHEBI:15378"/>
        <dbReference type="ChEBI" id="CHEBI:58223"/>
        <dbReference type="ChEBI" id="CHEBI:137748"/>
        <dbReference type="ChEBI" id="CHEBI:176338"/>
        <dbReference type="ChEBI" id="CHEBI:176343"/>
        <dbReference type="EC" id="2.4.1.182"/>
    </reaction>
</comment>
<evidence type="ECO:0000256" key="3">
    <source>
        <dbReference type="ARBA" id="ARBA00022556"/>
    </source>
</evidence>
<dbReference type="EC" id="2.4.1.182" evidence="1"/>
<reference evidence="8" key="3">
    <citation type="journal article" date="2017" name="Nature">
        <title>Genome sequence of the progenitor of the wheat D genome Aegilops tauschii.</title>
        <authorList>
            <person name="Luo M.C."/>
            <person name="Gu Y.Q."/>
            <person name="Puiu D."/>
            <person name="Wang H."/>
            <person name="Twardziok S.O."/>
            <person name="Deal K.R."/>
            <person name="Huo N."/>
            <person name="Zhu T."/>
            <person name="Wang L."/>
            <person name="Wang Y."/>
            <person name="McGuire P.E."/>
            <person name="Liu S."/>
            <person name="Long H."/>
            <person name="Ramasamy R.K."/>
            <person name="Rodriguez J.C."/>
            <person name="Van S.L."/>
            <person name="Yuan L."/>
            <person name="Wang Z."/>
            <person name="Xia Z."/>
            <person name="Xiao L."/>
            <person name="Anderson O.D."/>
            <person name="Ouyang S."/>
            <person name="Liang Y."/>
            <person name="Zimin A.V."/>
            <person name="Pertea G."/>
            <person name="Qi P."/>
            <person name="Bennetzen J.L."/>
            <person name="Dai X."/>
            <person name="Dawson M.W."/>
            <person name="Muller H.G."/>
            <person name="Kugler K."/>
            <person name="Rivarola-Duarte L."/>
            <person name="Spannagl M."/>
            <person name="Mayer K.F.X."/>
            <person name="Lu F.H."/>
            <person name="Bevan M.W."/>
            <person name="Leroy P."/>
            <person name="Li P."/>
            <person name="You F.M."/>
            <person name="Sun Q."/>
            <person name="Liu Z."/>
            <person name="Lyons E."/>
            <person name="Wicker T."/>
            <person name="Salzberg S.L."/>
            <person name="Devos K.M."/>
            <person name="Dvorak J."/>
        </authorList>
    </citation>
    <scope>NUCLEOTIDE SEQUENCE [LARGE SCALE GENOMIC DNA]</scope>
    <source>
        <strain evidence="8">cv. AL8/78</strain>
    </source>
</reference>
<dbReference type="AlphaFoldDB" id="A0A453FIS4"/>
<dbReference type="GO" id="GO:0016020">
    <property type="term" value="C:membrane"/>
    <property type="evidence" value="ECO:0007669"/>
    <property type="project" value="GOC"/>
</dbReference>
<accession>A0A453FIS4</accession>
<keyword evidence="3" id="KW-0441">Lipid A biosynthesis</keyword>
<dbReference type="GO" id="GO:0009245">
    <property type="term" value="P:lipid A biosynthetic process"/>
    <property type="evidence" value="ECO:0007669"/>
    <property type="project" value="UniProtKB-KW"/>
</dbReference>
<reference evidence="8" key="5">
    <citation type="journal article" date="2021" name="G3 (Bethesda)">
        <title>Aegilops tauschii genome assembly Aet v5.0 features greater sequence contiguity and improved annotation.</title>
        <authorList>
            <person name="Wang L."/>
            <person name="Zhu T."/>
            <person name="Rodriguez J.C."/>
            <person name="Deal K.R."/>
            <person name="Dubcovsky J."/>
            <person name="McGuire P.E."/>
            <person name="Lux T."/>
            <person name="Spannagl M."/>
            <person name="Mayer K.F.X."/>
            <person name="Baldrich P."/>
            <person name="Meyers B.C."/>
            <person name="Huo N."/>
            <person name="Gu Y.Q."/>
            <person name="Zhou H."/>
            <person name="Devos K.M."/>
            <person name="Bennetzen J.L."/>
            <person name="Unver T."/>
            <person name="Budak H."/>
            <person name="Gulick P.J."/>
            <person name="Galiba G."/>
            <person name="Kalapos B."/>
            <person name="Nelson D.R."/>
            <person name="Li P."/>
            <person name="You F.M."/>
            <person name="Luo M.C."/>
            <person name="Dvorak J."/>
        </authorList>
    </citation>
    <scope>NUCLEOTIDE SEQUENCE [LARGE SCALE GENOMIC DNA]</scope>
    <source>
        <strain evidence="8">cv. AL8/78</strain>
    </source>
</reference>
<dbReference type="GO" id="GO:0005543">
    <property type="term" value="F:phospholipid binding"/>
    <property type="evidence" value="ECO:0007669"/>
    <property type="project" value="TreeGrafter"/>
</dbReference>
<keyword evidence="9" id="KW-1185">Reference proteome</keyword>
<keyword evidence="6" id="KW-0443">Lipid metabolism</keyword>
<reference evidence="9" key="1">
    <citation type="journal article" date="2014" name="Science">
        <title>Ancient hybridizations among the ancestral genomes of bread wheat.</title>
        <authorList>
            <consortium name="International Wheat Genome Sequencing Consortium,"/>
            <person name="Marcussen T."/>
            <person name="Sandve S.R."/>
            <person name="Heier L."/>
            <person name="Spannagl M."/>
            <person name="Pfeifer M."/>
            <person name="Jakobsen K.S."/>
            <person name="Wulff B.B."/>
            <person name="Steuernagel B."/>
            <person name="Mayer K.F."/>
            <person name="Olsen O.A."/>
        </authorList>
    </citation>
    <scope>NUCLEOTIDE SEQUENCE [LARGE SCALE GENOMIC DNA]</scope>
    <source>
        <strain evidence="9">cv. AL8/78</strain>
    </source>
</reference>
<evidence type="ECO:0000256" key="1">
    <source>
        <dbReference type="ARBA" id="ARBA00012687"/>
    </source>
</evidence>
<keyword evidence="2" id="KW-0444">Lipid biosynthesis</keyword>
<dbReference type="PANTHER" id="PTHR30372:SF4">
    <property type="entry name" value="LIPID-A-DISACCHARIDE SYNTHASE, MITOCHONDRIAL-RELATED"/>
    <property type="match status" value="1"/>
</dbReference>
<evidence type="ECO:0000256" key="2">
    <source>
        <dbReference type="ARBA" id="ARBA00022516"/>
    </source>
</evidence>
<proteinExistence type="predicted"/>
<reference evidence="9" key="2">
    <citation type="journal article" date="2017" name="Nat. Plants">
        <title>The Aegilops tauschii genome reveals multiple impacts of transposons.</title>
        <authorList>
            <person name="Zhao G."/>
            <person name="Zou C."/>
            <person name="Li K."/>
            <person name="Wang K."/>
            <person name="Li T."/>
            <person name="Gao L."/>
            <person name="Zhang X."/>
            <person name="Wang H."/>
            <person name="Yang Z."/>
            <person name="Liu X."/>
            <person name="Jiang W."/>
            <person name="Mao L."/>
            <person name="Kong X."/>
            <person name="Jiao Y."/>
            <person name="Jia J."/>
        </authorList>
    </citation>
    <scope>NUCLEOTIDE SEQUENCE [LARGE SCALE GENOMIC DNA]</scope>
    <source>
        <strain evidence="9">cv. AL8/78</strain>
    </source>
</reference>
<evidence type="ECO:0000313" key="8">
    <source>
        <dbReference type="EnsemblPlants" id="AET3Gv20687900.4"/>
    </source>
</evidence>